<keyword evidence="2" id="KW-1185">Reference proteome</keyword>
<evidence type="ECO:0008006" key="3">
    <source>
        <dbReference type="Google" id="ProtNLM"/>
    </source>
</evidence>
<dbReference type="PROSITE" id="PS51257">
    <property type="entry name" value="PROKAR_LIPOPROTEIN"/>
    <property type="match status" value="1"/>
</dbReference>
<dbReference type="AlphaFoldDB" id="A0A1S6IZY6"/>
<protein>
    <recommendedName>
        <fullName evidence="3">Lipoprotein</fullName>
    </recommendedName>
</protein>
<evidence type="ECO:0000313" key="2">
    <source>
        <dbReference type="Proteomes" id="UP000189464"/>
    </source>
</evidence>
<evidence type="ECO:0000313" key="1">
    <source>
        <dbReference type="EMBL" id="AQS60335.1"/>
    </source>
</evidence>
<gene>
    <name evidence="1" type="ORF">B0537_15420</name>
</gene>
<organism evidence="1 2">
    <name type="scientific">Desulforamulus ferrireducens</name>
    <dbReference type="NCBI Taxonomy" id="1833852"/>
    <lineage>
        <taxon>Bacteria</taxon>
        <taxon>Bacillati</taxon>
        <taxon>Bacillota</taxon>
        <taxon>Clostridia</taxon>
        <taxon>Eubacteriales</taxon>
        <taxon>Peptococcaceae</taxon>
        <taxon>Desulforamulus</taxon>
    </lineage>
</organism>
<proteinExistence type="predicted"/>
<accession>A0A1S6IZY6</accession>
<dbReference type="KEGG" id="dfg:B0537_15420"/>
<dbReference type="STRING" id="1833852.B0537_15420"/>
<sequence>MKNKKLVLLISIIILSLVAVGCGGGKTKNEVLTPEQAAVMEGDPLKNLITKEKEWLNQMDKVRDEIKNAYTDWEQGKITREQFNERLNGPKEIVKGVFKDYDLHMEVNPFPEELKRQELYKDGLVNGKELRKFVNNFIFMAQDGIMDAETKTIKYLTDEQVKDVYQNFMVEKYDEYKQKLETALEKEVK</sequence>
<name>A0A1S6IZY6_9FIRM</name>
<dbReference type="OrthoDB" id="1786546at2"/>
<reference evidence="1 2" key="1">
    <citation type="journal article" date="2016" name="Int. J. Syst. Evol. Microbiol.">
        <title>Desulfotomaculum ferrireducens sp. nov., a moderately thermophilic sulfate-reducing and dissimilatory Fe(III)-reducing bacterium isolated from compost.</title>
        <authorList>
            <person name="Yang G."/>
            <person name="Guo J."/>
            <person name="Zhuang L."/>
            <person name="Yuan Y."/>
            <person name="Zhou S."/>
        </authorList>
    </citation>
    <scope>NUCLEOTIDE SEQUENCE [LARGE SCALE GENOMIC DNA]</scope>
    <source>
        <strain evidence="1 2">GSS09</strain>
    </source>
</reference>
<dbReference type="RefSeq" id="WP_077715369.1">
    <property type="nucleotide sequence ID" value="NZ_CP019698.1"/>
</dbReference>
<dbReference type="Proteomes" id="UP000189464">
    <property type="component" value="Chromosome"/>
</dbReference>
<dbReference type="EMBL" id="CP019698">
    <property type="protein sequence ID" value="AQS60335.1"/>
    <property type="molecule type" value="Genomic_DNA"/>
</dbReference>